<organism evidence="4 5">
    <name type="scientific">Dendrothele bispora (strain CBS 962.96)</name>
    <dbReference type="NCBI Taxonomy" id="1314807"/>
    <lineage>
        <taxon>Eukaryota</taxon>
        <taxon>Fungi</taxon>
        <taxon>Dikarya</taxon>
        <taxon>Basidiomycota</taxon>
        <taxon>Agaricomycotina</taxon>
        <taxon>Agaricomycetes</taxon>
        <taxon>Agaricomycetidae</taxon>
        <taxon>Agaricales</taxon>
        <taxon>Agaricales incertae sedis</taxon>
        <taxon>Dendrothele</taxon>
    </lineage>
</organism>
<dbReference type="Pfam" id="PF20152">
    <property type="entry name" value="DUF6534"/>
    <property type="match status" value="1"/>
</dbReference>
<feature type="transmembrane region" description="Helical" evidence="2">
    <location>
        <begin position="176"/>
        <end position="198"/>
    </location>
</feature>
<dbReference type="InterPro" id="IPR045339">
    <property type="entry name" value="DUF6534"/>
</dbReference>
<name>A0A4S8M5Y3_DENBC</name>
<dbReference type="OrthoDB" id="3012488at2759"/>
<evidence type="ECO:0000313" key="4">
    <source>
        <dbReference type="EMBL" id="THU97153.1"/>
    </source>
</evidence>
<feature type="domain" description="DUF6534" evidence="3">
    <location>
        <begin position="179"/>
        <end position="264"/>
    </location>
</feature>
<feature type="region of interest" description="Disordered" evidence="1">
    <location>
        <begin position="362"/>
        <end position="396"/>
    </location>
</feature>
<gene>
    <name evidence="4" type="ORF">K435DRAFT_778185</name>
</gene>
<feature type="compositionally biased region" description="Polar residues" evidence="1">
    <location>
        <begin position="387"/>
        <end position="396"/>
    </location>
</feature>
<evidence type="ECO:0000256" key="2">
    <source>
        <dbReference type="SAM" id="Phobius"/>
    </source>
</evidence>
<sequence>MSSLPDRPTPISQSAFAKSYGGTLICGFFAILFYGVSLLQTYMYYLKYTRDTIWMKLLVLFITILGTVQIGLICTTIYTYLVISYTNPSILAGGLWSVYIGVILGYIVCVIIQTFFAKMIYHLTSGVKRYLLVTGFAVFIISEFAFGICWVVMEFKSATLAQLVPWVSKLLVPLRILRMVSDGTTTLSLCLILFDANVQFKPSVKLIRTIIIYAINRFILTTIVGCVQTILMLVDPHSISALSIEFIAVHLYINSFLAALNARNRIRGANHRVSSSYISSSDLHNHNHNNLHPRSPTNVNISLPGINTGPISPASPVQSNFSPQTPTTPHGLLDGIPSSGIAKTSTMRRGLKIHVDTESFVMRDLESPGDDGDGDDEVIEDRDRKGSSSLESHVLP</sequence>
<feature type="transmembrane region" description="Helical" evidence="2">
    <location>
        <begin position="57"/>
        <end position="83"/>
    </location>
</feature>
<dbReference type="Proteomes" id="UP000297245">
    <property type="component" value="Unassembled WGS sequence"/>
</dbReference>
<keyword evidence="2" id="KW-0812">Transmembrane</keyword>
<feature type="transmembrane region" description="Helical" evidence="2">
    <location>
        <begin position="129"/>
        <end position="153"/>
    </location>
</feature>
<proteinExistence type="predicted"/>
<dbReference type="PANTHER" id="PTHR40465">
    <property type="entry name" value="CHROMOSOME 1, WHOLE GENOME SHOTGUN SEQUENCE"/>
    <property type="match status" value="1"/>
</dbReference>
<feature type="compositionally biased region" description="Acidic residues" evidence="1">
    <location>
        <begin position="367"/>
        <end position="380"/>
    </location>
</feature>
<keyword evidence="2" id="KW-0472">Membrane</keyword>
<feature type="region of interest" description="Disordered" evidence="1">
    <location>
        <begin position="315"/>
        <end position="336"/>
    </location>
</feature>
<evidence type="ECO:0000313" key="5">
    <source>
        <dbReference type="Proteomes" id="UP000297245"/>
    </source>
</evidence>
<evidence type="ECO:0000259" key="3">
    <source>
        <dbReference type="Pfam" id="PF20152"/>
    </source>
</evidence>
<feature type="compositionally biased region" description="Polar residues" evidence="1">
    <location>
        <begin position="315"/>
        <end position="328"/>
    </location>
</feature>
<evidence type="ECO:0000256" key="1">
    <source>
        <dbReference type="SAM" id="MobiDB-lite"/>
    </source>
</evidence>
<feature type="transmembrane region" description="Helical" evidence="2">
    <location>
        <begin position="95"/>
        <end position="117"/>
    </location>
</feature>
<accession>A0A4S8M5Y3</accession>
<feature type="transmembrane region" description="Helical" evidence="2">
    <location>
        <begin position="20"/>
        <end position="45"/>
    </location>
</feature>
<feature type="transmembrane region" description="Helical" evidence="2">
    <location>
        <begin position="239"/>
        <end position="262"/>
    </location>
</feature>
<reference evidence="4 5" key="1">
    <citation type="journal article" date="2019" name="Nat. Ecol. Evol.">
        <title>Megaphylogeny resolves global patterns of mushroom evolution.</title>
        <authorList>
            <person name="Varga T."/>
            <person name="Krizsan K."/>
            <person name="Foldi C."/>
            <person name="Dima B."/>
            <person name="Sanchez-Garcia M."/>
            <person name="Sanchez-Ramirez S."/>
            <person name="Szollosi G.J."/>
            <person name="Szarkandi J.G."/>
            <person name="Papp V."/>
            <person name="Albert L."/>
            <person name="Andreopoulos W."/>
            <person name="Angelini C."/>
            <person name="Antonin V."/>
            <person name="Barry K.W."/>
            <person name="Bougher N.L."/>
            <person name="Buchanan P."/>
            <person name="Buyck B."/>
            <person name="Bense V."/>
            <person name="Catcheside P."/>
            <person name="Chovatia M."/>
            <person name="Cooper J."/>
            <person name="Damon W."/>
            <person name="Desjardin D."/>
            <person name="Finy P."/>
            <person name="Geml J."/>
            <person name="Haridas S."/>
            <person name="Hughes K."/>
            <person name="Justo A."/>
            <person name="Karasinski D."/>
            <person name="Kautmanova I."/>
            <person name="Kiss B."/>
            <person name="Kocsube S."/>
            <person name="Kotiranta H."/>
            <person name="LaButti K.M."/>
            <person name="Lechner B.E."/>
            <person name="Liimatainen K."/>
            <person name="Lipzen A."/>
            <person name="Lukacs Z."/>
            <person name="Mihaltcheva S."/>
            <person name="Morgado L.N."/>
            <person name="Niskanen T."/>
            <person name="Noordeloos M.E."/>
            <person name="Ohm R.A."/>
            <person name="Ortiz-Santana B."/>
            <person name="Ovrebo C."/>
            <person name="Racz N."/>
            <person name="Riley R."/>
            <person name="Savchenko A."/>
            <person name="Shiryaev A."/>
            <person name="Soop K."/>
            <person name="Spirin V."/>
            <person name="Szebenyi C."/>
            <person name="Tomsovsky M."/>
            <person name="Tulloss R.E."/>
            <person name="Uehling J."/>
            <person name="Grigoriev I.V."/>
            <person name="Vagvolgyi C."/>
            <person name="Papp T."/>
            <person name="Martin F.M."/>
            <person name="Miettinen O."/>
            <person name="Hibbett D.S."/>
            <person name="Nagy L.G."/>
        </authorList>
    </citation>
    <scope>NUCLEOTIDE SEQUENCE [LARGE SCALE GENOMIC DNA]</scope>
    <source>
        <strain evidence="4 5">CBS 962.96</strain>
    </source>
</reference>
<keyword evidence="5" id="KW-1185">Reference proteome</keyword>
<dbReference type="EMBL" id="ML179161">
    <property type="protein sequence ID" value="THU97153.1"/>
    <property type="molecule type" value="Genomic_DNA"/>
</dbReference>
<protein>
    <recommendedName>
        <fullName evidence="3">DUF6534 domain-containing protein</fullName>
    </recommendedName>
</protein>
<feature type="transmembrane region" description="Helical" evidence="2">
    <location>
        <begin position="210"/>
        <end position="233"/>
    </location>
</feature>
<dbReference type="PANTHER" id="PTHR40465:SF1">
    <property type="entry name" value="DUF6534 DOMAIN-CONTAINING PROTEIN"/>
    <property type="match status" value="1"/>
</dbReference>
<dbReference type="AlphaFoldDB" id="A0A4S8M5Y3"/>
<keyword evidence="2" id="KW-1133">Transmembrane helix</keyword>